<keyword evidence="12" id="KW-1185">Reference proteome</keyword>
<dbReference type="InterPro" id="IPR050360">
    <property type="entry name" value="MFS_Sugar_Transporters"/>
</dbReference>
<dbReference type="STRING" id="1071382.H2API6"/>
<dbReference type="PROSITE" id="PS00216">
    <property type="entry name" value="SUGAR_TRANSPORT_1"/>
    <property type="match status" value="1"/>
</dbReference>
<dbReference type="PANTHER" id="PTHR48022:SF50">
    <property type="entry name" value="HEXOSE TRANSPORTER HXT14"/>
    <property type="match status" value="1"/>
</dbReference>
<evidence type="ECO:0000313" key="11">
    <source>
        <dbReference type="EMBL" id="CCF56286.1"/>
    </source>
</evidence>
<feature type="transmembrane region" description="Helical" evidence="9">
    <location>
        <begin position="452"/>
        <end position="476"/>
    </location>
</feature>
<evidence type="ECO:0000256" key="5">
    <source>
        <dbReference type="ARBA" id="ARBA00022989"/>
    </source>
</evidence>
<evidence type="ECO:0000256" key="8">
    <source>
        <dbReference type="SAM" id="MobiDB-lite"/>
    </source>
</evidence>
<evidence type="ECO:0000256" key="1">
    <source>
        <dbReference type="ARBA" id="ARBA00004141"/>
    </source>
</evidence>
<evidence type="ECO:0000256" key="3">
    <source>
        <dbReference type="ARBA" id="ARBA00022448"/>
    </source>
</evidence>
<feature type="domain" description="Major facilitator superfamily (MFS) profile" evidence="10">
    <location>
        <begin position="93"/>
        <end position="542"/>
    </location>
</feature>
<dbReference type="Pfam" id="PF00083">
    <property type="entry name" value="Sugar_tr"/>
    <property type="match status" value="1"/>
</dbReference>
<dbReference type="Gene3D" id="1.20.1250.20">
    <property type="entry name" value="MFS general substrate transporter like domains"/>
    <property type="match status" value="1"/>
</dbReference>
<dbReference type="InterPro" id="IPR003663">
    <property type="entry name" value="Sugar/inositol_transpt"/>
</dbReference>
<dbReference type="KEGG" id="kaf:KAFR_0A08520"/>
<reference evidence="11 12" key="1">
    <citation type="journal article" date="2011" name="Proc. Natl. Acad. Sci. U.S.A.">
        <title>Evolutionary erosion of yeast sex chromosomes by mating-type switching accidents.</title>
        <authorList>
            <person name="Gordon J.L."/>
            <person name="Armisen D."/>
            <person name="Proux-Wera E."/>
            <person name="Oheigeartaigh S.S."/>
            <person name="Byrne K.P."/>
            <person name="Wolfe K.H."/>
        </authorList>
    </citation>
    <scope>NUCLEOTIDE SEQUENCE [LARGE SCALE GENOMIC DNA]</scope>
    <source>
        <strain evidence="12">ATCC 22294 / BCRC 22015 / CBS 2517 / CECT 1963 / NBRC 1671 / NRRL Y-8276</strain>
    </source>
</reference>
<dbReference type="InterPro" id="IPR020846">
    <property type="entry name" value="MFS_dom"/>
</dbReference>
<feature type="transmembrane region" description="Helical" evidence="9">
    <location>
        <begin position="358"/>
        <end position="378"/>
    </location>
</feature>
<feature type="region of interest" description="Disordered" evidence="8">
    <location>
        <begin position="1"/>
        <end position="24"/>
    </location>
</feature>
<dbReference type="RefSeq" id="XP_003955421.1">
    <property type="nucleotide sequence ID" value="XM_003955372.1"/>
</dbReference>
<evidence type="ECO:0000256" key="7">
    <source>
        <dbReference type="RuleBase" id="RU003346"/>
    </source>
</evidence>
<dbReference type="PANTHER" id="PTHR48022">
    <property type="entry name" value="PLASTIDIC GLUCOSE TRANSPORTER 4"/>
    <property type="match status" value="1"/>
</dbReference>
<evidence type="ECO:0000256" key="2">
    <source>
        <dbReference type="ARBA" id="ARBA00010992"/>
    </source>
</evidence>
<dbReference type="CDD" id="cd17356">
    <property type="entry name" value="MFS_HXT"/>
    <property type="match status" value="1"/>
</dbReference>
<proteinExistence type="inferred from homology"/>
<feature type="transmembrane region" description="Helical" evidence="9">
    <location>
        <begin position="231"/>
        <end position="254"/>
    </location>
</feature>
<dbReference type="HOGENOM" id="CLU_001265_30_1_1"/>
<dbReference type="SUPFAM" id="SSF103473">
    <property type="entry name" value="MFS general substrate transporter"/>
    <property type="match status" value="1"/>
</dbReference>
<dbReference type="InterPro" id="IPR005829">
    <property type="entry name" value="Sugar_transporter_CS"/>
</dbReference>
<comment type="similarity">
    <text evidence="2 7">Belongs to the major facilitator superfamily. Sugar transporter (TC 2.A.1.1) family.</text>
</comment>
<keyword evidence="6 9" id="KW-0472">Membrane</keyword>
<dbReference type="NCBIfam" id="TIGR00879">
    <property type="entry name" value="SP"/>
    <property type="match status" value="1"/>
</dbReference>
<feature type="transmembrane region" description="Helical" evidence="9">
    <location>
        <begin position="519"/>
        <end position="538"/>
    </location>
</feature>
<feature type="transmembrane region" description="Helical" evidence="9">
    <location>
        <begin position="87"/>
        <end position="106"/>
    </location>
</feature>
<dbReference type="PROSITE" id="PS00217">
    <property type="entry name" value="SUGAR_TRANSPORT_2"/>
    <property type="match status" value="1"/>
</dbReference>
<dbReference type="PRINTS" id="PR00171">
    <property type="entry name" value="SUGRTRNSPORT"/>
</dbReference>
<evidence type="ECO:0000256" key="6">
    <source>
        <dbReference type="ARBA" id="ARBA00023136"/>
    </source>
</evidence>
<dbReference type="GO" id="GO:0005886">
    <property type="term" value="C:plasma membrane"/>
    <property type="evidence" value="ECO:0007669"/>
    <property type="project" value="TreeGrafter"/>
</dbReference>
<evidence type="ECO:0000256" key="4">
    <source>
        <dbReference type="ARBA" id="ARBA00022692"/>
    </source>
</evidence>
<dbReference type="GO" id="GO:0005351">
    <property type="term" value="F:carbohydrate:proton symporter activity"/>
    <property type="evidence" value="ECO:0007669"/>
    <property type="project" value="TreeGrafter"/>
</dbReference>
<name>H2API6_KAZAF</name>
<protein>
    <recommendedName>
        <fullName evidence="10">Major facilitator superfamily (MFS) profile domain-containing protein</fullName>
    </recommendedName>
</protein>
<dbReference type="InParanoid" id="H2API6"/>
<dbReference type="Proteomes" id="UP000005220">
    <property type="component" value="Chromosome 1"/>
</dbReference>
<feature type="transmembrane region" description="Helical" evidence="9">
    <location>
        <begin position="195"/>
        <end position="219"/>
    </location>
</feature>
<feature type="transmembrane region" description="Helical" evidence="9">
    <location>
        <begin position="421"/>
        <end position="440"/>
    </location>
</feature>
<dbReference type="eggNOG" id="KOG0254">
    <property type="taxonomic scope" value="Eukaryota"/>
</dbReference>
<dbReference type="GO" id="GO:0005354">
    <property type="term" value="F:galactose transmembrane transporter activity"/>
    <property type="evidence" value="ECO:0007669"/>
    <property type="project" value="EnsemblFungi"/>
</dbReference>
<evidence type="ECO:0000256" key="9">
    <source>
        <dbReference type="SAM" id="Phobius"/>
    </source>
</evidence>
<dbReference type="FunCoup" id="H2API6">
    <property type="interactions" value="1500"/>
</dbReference>
<keyword evidence="5 9" id="KW-1133">Transmembrane helix</keyword>
<evidence type="ECO:0000313" key="12">
    <source>
        <dbReference type="Proteomes" id="UP000005220"/>
    </source>
</evidence>
<sequence length="561" mass="62313">MSSVDSSNQEHKYNDTKNLGELNGDNQIKEVVPHEQGQLDEENLFHILDLDADQVGEADLGQIIQHSPGLSDTYNINSEQEQKKPTLLIPALICLVISFGGFIFGWDVGTIGGVVNMEEFRETFGTRYDILTDRKYLPTLQLGLMISIVNIGAMFGGLLLPKLGVSRGRKLGILISTMIYMAGILAQLINCDAWFQFFVGRAICGMGIGSLTVLVPMFISEIAPLQIRGSMVALYQLMITFGILVGNLTNYAVIRNVKYNGDEWKIPIGLGILWASILLLGLNMVPESAPFLIIKRADIEGAKESFAKMNNISPNAHMVAEFVEQMSTEAFKNNELLKQKKEIPFEFINGKPRLGLRLLIGIMIMVFQQLSGINYFFYYSTSLFANIGIQDSYITSLILSTVNFFTTFGGIILVERWGRKMCLLVGSVGMFFCMIIYASVGSFVSSNIKSGVIMIVVTCIYIMFFAATTGPVSFVLVSELFPMRTKAISMAICNSMNWMVNFVISMFTPAITSKIGFKYGYVFAGCLLASIVFVITLVPETKNKNEQEIDKIYERVTNSNK</sequence>
<organism evidence="11 12">
    <name type="scientific">Kazachstania africana (strain ATCC 22294 / BCRC 22015 / CBS 2517 / CECT 1963 / NBRC 1671 / NRRL Y-8276)</name>
    <name type="common">Yeast</name>
    <name type="synonym">Kluyveromyces africanus</name>
    <dbReference type="NCBI Taxonomy" id="1071382"/>
    <lineage>
        <taxon>Eukaryota</taxon>
        <taxon>Fungi</taxon>
        <taxon>Dikarya</taxon>
        <taxon>Ascomycota</taxon>
        <taxon>Saccharomycotina</taxon>
        <taxon>Saccharomycetes</taxon>
        <taxon>Saccharomycetales</taxon>
        <taxon>Saccharomycetaceae</taxon>
        <taxon>Kazachstania</taxon>
    </lineage>
</organism>
<feature type="transmembrane region" description="Helical" evidence="9">
    <location>
        <begin position="140"/>
        <end position="159"/>
    </location>
</feature>
<keyword evidence="4 9" id="KW-0812">Transmembrane</keyword>
<feature type="transmembrane region" description="Helical" evidence="9">
    <location>
        <begin position="266"/>
        <end position="285"/>
    </location>
</feature>
<dbReference type="AlphaFoldDB" id="H2API6"/>
<gene>
    <name evidence="11" type="primary">KAFR0A08520</name>
    <name evidence="11" type="ORF">KAFR_0A08520</name>
</gene>
<keyword evidence="3 7" id="KW-0813">Transport</keyword>
<accession>H2API6</accession>
<dbReference type="EMBL" id="HE650821">
    <property type="protein sequence ID" value="CCF56286.1"/>
    <property type="molecule type" value="Genomic_DNA"/>
</dbReference>
<dbReference type="GeneID" id="13886324"/>
<dbReference type="InterPro" id="IPR005828">
    <property type="entry name" value="MFS_sugar_transport-like"/>
</dbReference>
<comment type="subcellular location">
    <subcellularLocation>
        <location evidence="1">Membrane</location>
        <topology evidence="1">Multi-pass membrane protein</topology>
    </subcellularLocation>
</comment>
<dbReference type="InterPro" id="IPR036259">
    <property type="entry name" value="MFS_trans_sf"/>
</dbReference>
<evidence type="ECO:0000259" key="10">
    <source>
        <dbReference type="PROSITE" id="PS50850"/>
    </source>
</evidence>
<dbReference type="OrthoDB" id="2241241at2759"/>
<feature type="transmembrane region" description="Helical" evidence="9">
    <location>
        <begin position="393"/>
        <end position="414"/>
    </location>
</feature>
<dbReference type="PROSITE" id="PS50850">
    <property type="entry name" value="MFS"/>
    <property type="match status" value="1"/>
</dbReference>
<feature type="transmembrane region" description="Helical" evidence="9">
    <location>
        <begin position="171"/>
        <end position="189"/>
    </location>
</feature>
<feature type="transmembrane region" description="Helical" evidence="9">
    <location>
        <begin position="488"/>
        <end position="507"/>
    </location>
</feature>